<dbReference type="Gene3D" id="3.40.50.150">
    <property type="entry name" value="Vaccinia Virus protein VP39"/>
    <property type="match status" value="1"/>
</dbReference>
<accession>A0A1M5Z0U7</accession>
<name>A0A1M5Z0U7_9FLAO</name>
<dbReference type="SUPFAM" id="SSF53335">
    <property type="entry name" value="S-adenosyl-L-methionine-dependent methyltransferases"/>
    <property type="match status" value="1"/>
</dbReference>
<sequence length="239" mass="28136">MVINRIKKRIPKTLRKRFKRILIKPLALWYRKDLVALATLFETDKHGFHNYMPVYHNHFSHYRKQKINLLEIGVGGFEDPEKGGHSLRMWKVYFRKANIYAIDIVDKSSIQEKRIKIFKGSQADPDFLKQTINSIGSIDLVIDDGSHLNEHVIKSFKILFPLLNSGGIYVIEDTQTAYWSSLGGGHPSDHALQTSMNYFKYLIDGLNYKEFKWDYEPTYMDKNIDSIHFYHNLIFIYKK</sequence>
<dbReference type="STRING" id="573501.SAMN04487999_2584"/>
<dbReference type="AlphaFoldDB" id="A0A1M5Z0U7"/>
<organism evidence="1 2">
    <name type="scientific">Leeuwenhoekiella palythoae</name>
    <dbReference type="NCBI Taxonomy" id="573501"/>
    <lineage>
        <taxon>Bacteria</taxon>
        <taxon>Pseudomonadati</taxon>
        <taxon>Bacteroidota</taxon>
        <taxon>Flavobacteriia</taxon>
        <taxon>Flavobacteriales</taxon>
        <taxon>Flavobacteriaceae</taxon>
        <taxon>Leeuwenhoekiella</taxon>
    </lineage>
</organism>
<dbReference type="EMBL" id="FQXT01000004">
    <property type="protein sequence ID" value="SHI17849.1"/>
    <property type="molecule type" value="Genomic_DNA"/>
</dbReference>
<dbReference type="RefSeq" id="WP_233430644.1">
    <property type="nucleotide sequence ID" value="NZ_FQXT01000004.1"/>
</dbReference>
<dbReference type="Proteomes" id="UP000184240">
    <property type="component" value="Unassembled WGS sequence"/>
</dbReference>
<evidence type="ECO:0000313" key="1">
    <source>
        <dbReference type="EMBL" id="SHI17849.1"/>
    </source>
</evidence>
<protein>
    <submittedName>
        <fullName evidence="1">Cephalosporin hydroxylase</fullName>
    </submittedName>
</protein>
<proteinExistence type="predicted"/>
<dbReference type="InterPro" id="IPR029063">
    <property type="entry name" value="SAM-dependent_MTases_sf"/>
</dbReference>
<reference evidence="2" key="1">
    <citation type="submission" date="2016-11" db="EMBL/GenBank/DDBJ databases">
        <authorList>
            <person name="Varghese N."/>
            <person name="Submissions S."/>
        </authorList>
    </citation>
    <scope>NUCLEOTIDE SEQUENCE [LARGE SCALE GENOMIC DNA]</scope>
    <source>
        <strain evidence="2">DSM 19859</strain>
    </source>
</reference>
<gene>
    <name evidence="1" type="ORF">SAMN04487999_2584</name>
</gene>
<evidence type="ECO:0000313" key="2">
    <source>
        <dbReference type="Proteomes" id="UP000184240"/>
    </source>
</evidence>